<comment type="function">
    <text evidence="6 8">Binds 23S rRNA and is also seen to make contacts with the A and possibly P site tRNAs.</text>
</comment>
<dbReference type="PROSITE" id="PS00586">
    <property type="entry name" value="RIBOSOMAL_L16_1"/>
    <property type="match status" value="1"/>
</dbReference>
<dbReference type="PANTHER" id="PTHR12220">
    <property type="entry name" value="50S/60S RIBOSOMAL PROTEIN L16"/>
    <property type="match status" value="1"/>
</dbReference>
<dbReference type="GO" id="GO:0003735">
    <property type="term" value="F:structural constituent of ribosome"/>
    <property type="evidence" value="ECO:0007669"/>
    <property type="project" value="InterPro"/>
</dbReference>
<comment type="caution">
    <text evidence="9">The sequence shown here is derived from an EMBL/GenBank/DDBJ whole genome shotgun (WGS) entry which is preliminary data.</text>
</comment>
<dbReference type="FunFam" id="3.90.1170.10:FF:000001">
    <property type="entry name" value="50S ribosomal protein L16"/>
    <property type="match status" value="1"/>
</dbReference>
<dbReference type="Proteomes" id="UP000033934">
    <property type="component" value="Unassembled WGS sequence"/>
</dbReference>
<dbReference type="PANTHER" id="PTHR12220:SF13">
    <property type="entry name" value="LARGE RIBOSOMAL SUBUNIT PROTEIN UL16M"/>
    <property type="match status" value="1"/>
</dbReference>
<dbReference type="Gene3D" id="3.90.1170.10">
    <property type="entry name" value="Ribosomal protein L10e/L16"/>
    <property type="match status" value="1"/>
</dbReference>
<evidence type="ECO:0000256" key="3">
    <source>
        <dbReference type="ARBA" id="ARBA00022980"/>
    </source>
</evidence>
<accession>A0A0G0LFY9</accession>
<dbReference type="GO" id="GO:0000049">
    <property type="term" value="F:tRNA binding"/>
    <property type="evidence" value="ECO:0007669"/>
    <property type="project" value="UniProtKB-KW"/>
</dbReference>
<evidence type="ECO:0000256" key="5">
    <source>
        <dbReference type="ARBA" id="ARBA00035198"/>
    </source>
</evidence>
<dbReference type="PATRIC" id="fig|1618334.3.peg.772"/>
<dbReference type="InterPro" id="IPR020798">
    <property type="entry name" value="Ribosomal_uL16_CS"/>
</dbReference>
<evidence type="ECO:0000256" key="2">
    <source>
        <dbReference type="ARBA" id="ARBA00022555"/>
    </source>
</evidence>
<name>A0A0G0LFY9_9BACT</name>
<dbReference type="NCBIfam" id="TIGR01164">
    <property type="entry name" value="rplP_bact"/>
    <property type="match status" value="1"/>
</dbReference>
<dbReference type="SUPFAM" id="SSF54686">
    <property type="entry name" value="Ribosomal protein L16p/L10e"/>
    <property type="match status" value="1"/>
</dbReference>
<proteinExistence type="inferred from homology"/>
<keyword evidence="2 6" id="KW-0820">tRNA-binding</keyword>
<evidence type="ECO:0000256" key="8">
    <source>
        <dbReference type="RuleBase" id="RU004414"/>
    </source>
</evidence>
<dbReference type="PRINTS" id="PR00060">
    <property type="entry name" value="RIBOSOMALL16"/>
</dbReference>
<protein>
    <recommendedName>
        <fullName evidence="5 6">Large ribosomal subunit protein uL16</fullName>
    </recommendedName>
</protein>
<dbReference type="InterPro" id="IPR036920">
    <property type="entry name" value="Ribosomal_uL16_sf"/>
</dbReference>
<dbReference type="GO" id="GO:0006412">
    <property type="term" value="P:translation"/>
    <property type="evidence" value="ECO:0007669"/>
    <property type="project" value="UniProtKB-UniRule"/>
</dbReference>
<comment type="similarity">
    <text evidence="1 6 7">Belongs to the universal ribosomal protein uL16 family.</text>
</comment>
<keyword evidence="4 6" id="KW-0687">Ribonucleoprotein</keyword>
<dbReference type="GO" id="GO:0005840">
    <property type="term" value="C:ribosome"/>
    <property type="evidence" value="ECO:0007669"/>
    <property type="project" value="UniProtKB-KW"/>
</dbReference>
<evidence type="ECO:0000313" key="9">
    <source>
        <dbReference type="EMBL" id="KKQ86850.1"/>
    </source>
</evidence>
<dbReference type="AlphaFoldDB" id="A0A0G0LFY9"/>
<dbReference type="InterPro" id="IPR000114">
    <property type="entry name" value="Ribosomal_uL16_bact-type"/>
</dbReference>
<sequence>MPKLHMVLSVYRKSHRGKNRGQAYRGNKISFGEFGLQATEGGLVSSRQIESARRAITRYIKRGGQVWIRIFPDHPVTSKGTETPMGSGKGTLDHFVAKTKPGNIIFELSGVQPDIAKEAFRLASHKLSVNTIFLVKG</sequence>
<dbReference type="HAMAP" id="MF_01342">
    <property type="entry name" value="Ribosomal_uL16"/>
    <property type="match status" value="1"/>
</dbReference>
<evidence type="ECO:0000256" key="4">
    <source>
        <dbReference type="ARBA" id="ARBA00023274"/>
    </source>
</evidence>
<keyword evidence="3 6" id="KW-0689">Ribosomal protein</keyword>
<evidence type="ECO:0000313" key="10">
    <source>
        <dbReference type="Proteomes" id="UP000033934"/>
    </source>
</evidence>
<dbReference type="GO" id="GO:0019843">
    <property type="term" value="F:rRNA binding"/>
    <property type="evidence" value="ECO:0007669"/>
    <property type="project" value="UniProtKB-UniRule"/>
</dbReference>
<dbReference type="InterPro" id="IPR047873">
    <property type="entry name" value="Ribosomal_uL16"/>
</dbReference>
<evidence type="ECO:0000256" key="7">
    <source>
        <dbReference type="RuleBase" id="RU004413"/>
    </source>
</evidence>
<dbReference type="EMBL" id="LBVO01000061">
    <property type="protein sequence ID" value="KKQ86850.1"/>
    <property type="molecule type" value="Genomic_DNA"/>
</dbReference>
<dbReference type="InterPro" id="IPR016180">
    <property type="entry name" value="Ribosomal_uL16_dom"/>
</dbReference>
<gene>
    <name evidence="6" type="primary">rplP</name>
    <name evidence="9" type="ORF">UT11_C0061G0011</name>
</gene>
<organism evidence="9 10">
    <name type="scientific">Berkelbacteria bacterium GW2011_GWA2_38_9</name>
    <dbReference type="NCBI Taxonomy" id="1618334"/>
    <lineage>
        <taxon>Bacteria</taxon>
        <taxon>Candidatus Berkelbacteria</taxon>
    </lineage>
</organism>
<evidence type="ECO:0000256" key="6">
    <source>
        <dbReference type="HAMAP-Rule" id="MF_01342"/>
    </source>
</evidence>
<reference evidence="9 10" key="1">
    <citation type="journal article" date="2015" name="Nature">
        <title>rRNA introns, odd ribosomes, and small enigmatic genomes across a large radiation of phyla.</title>
        <authorList>
            <person name="Brown C.T."/>
            <person name="Hug L.A."/>
            <person name="Thomas B.C."/>
            <person name="Sharon I."/>
            <person name="Castelle C.J."/>
            <person name="Singh A."/>
            <person name="Wilkins M.J."/>
            <person name="Williams K.H."/>
            <person name="Banfield J.F."/>
        </authorList>
    </citation>
    <scope>NUCLEOTIDE SEQUENCE [LARGE SCALE GENOMIC DNA]</scope>
</reference>
<dbReference type="CDD" id="cd01433">
    <property type="entry name" value="Ribosomal_L16_L10e"/>
    <property type="match status" value="1"/>
</dbReference>
<evidence type="ECO:0000256" key="1">
    <source>
        <dbReference type="ARBA" id="ARBA00008931"/>
    </source>
</evidence>
<dbReference type="GO" id="GO:1990904">
    <property type="term" value="C:ribonucleoprotein complex"/>
    <property type="evidence" value="ECO:0007669"/>
    <property type="project" value="UniProtKB-KW"/>
</dbReference>
<keyword evidence="6 8" id="KW-0694">RNA-binding</keyword>
<comment type="subunit">
    <text evidence="6 8">Part of the 50S ribosomal subunit.</text>
</comment>
<keyword evidence="6 8" id="KW-0699">rRNA-binding</keyword>
<dbReference type="Pfam" id="PF00252">
    <property type="entry name" value="Ribosomal_L16"/>
    <property type="match status" value="1"/>
</dbReference>